<name>A0A507FEN4_9FUNG</name>
<keyword evidence="3" id="KW-1185">Reference proteome</keyword>
<sequence length="165" mass="17767">MNEISDFSSLTALFQTGLAKQIGDLPDARGSHTTVQKVSHVSLSNLTAASTQKEKLTPGSIGPSTAAAKTLPSNSSTKPASKDIWDDVEVDEAAVDVHDPRPQPEHKLTYRQKVTSEDMYLQMSGKTPGIHDSDEVVVTIDLPGVLFSDIVLTCTETSLDMRCPK</sequence>
<dbReference type="GO" id="GO:0070286">
    <property type="term" value="P:axonemal dynein complex assembly"/>
    <property type="evidence" value="ECO:0007669"/>
    <property type="project" value="InterPro"/>
</dbReference>
<dbReference type="EMBL" id="QEAP01000113">
    <property type="protein sequence ID" value="TPX74683.1"/>
    <property type="molecule type" value="Genomic_DNA"/>
</dbReference>
<dbReference type="Proteomes" id="UP000320333">
    <property type="component" value="Unassembled WGS sequence"/>
</dbReference>
<dbReference type="PANTHER" id="PTHR21083">
    <property type="entry name" value="TWISTER"/>
    <property type="match status" value="1"/>
</dbReference>
<dbReference type="InterPro" id="IPR026697">
    <property type="entry name" value="DNAAF6"/>
</dbReference>
<evidence type="ECO:0008006" key="4">
    <source>
        <dbReference type="Google" id="ProtNLM"/>
    </source>
</evidence>
<dbReference type="GO" id="GO:0051087">
    <property type="term" value="F:protein-folding chaperone binding"/>
    <property type="evidence" value="ECO:0007669"/>
    <property type="project" value="InterPro"/>
</dbReference>
<accession>A0A507FEN4</accession>
<dbReference type="GO" id="GO:0045505">
    <property type="term" value="F:dynein intermediate chain binding"/>
    <property type="evidence" value="ECO:0007669"/>
    <property type="project" value="TreeGrafter"/>
</dbReference>
<proteinExistence type="predicted"/>
<organism evidence="2 3">
    <name type="scientific">Chytriomyces confervae</name>
    <dbReference type="NCBI Taxonomy" id="246404"/>
    <lineage>
        <taxon>Eukaryota</taxon>
        <taxon>Fungi</taxon>
        <taxon>Fungi incertae sedis</taxon>
        <taxon>Chytridiomycota</taxon>
        <taxon>Chytridiomycota incertae sedis</taxon>
        <taxon>Chytridiomycetes</taxon>
        <taxon>Chytridiales</taxon>
        <taxon>Chytriomycetaceae</taxon>
        <taxon>Chytriomyces</taxon>
    </lineage>
</organism>
<reference evidence="2 3" key="1">
    <citation type="journal article" date="2019" name="Sci. Rep.">
        <title>Comparative genomics of chytrid fungi reveal insights into the obligate biotrophic and pathogenic lifestyle of Synchytrium endobioticum.</title>
        <authorList>
            <person name="van de Vossenberg B.T.L.H."/>
            <person name="Warris S."/>
            <person name="Nguyen H.D.T."/>
            <person name="van Gent-Pelzer M.P.E."/>
            <person name="Joly D.L."/>
            <person name="van de Geest H.C."/>
            <person name="Bonants P.J.M."/>
            <person name="Smith D.S."/>
            <person name="Levesque C.A."/>
            <person name="van der Lee T.A.J."/>
        </authorList>
    </citation>
    <scope>NUCLEOTIDE SEQUENCE [LARGE SCALE GENOMIC DNA]</scope>
    <source>
        <strain evidence="2 3">CBS 675.73</strain>
    </source>
</reference>
<evidence type="ECO:0000313" key="3">
    <source>
        <dbReference type="Proteomes" id="UP000320333"/>
    </source>
</evidence>
<dbReference type="OrthoDB" id="25887at2759"/>
<evidence type="ECO:0000256" key="1">
    <source>
        <dbReference type="SAM" id="MobiDB-lite"/>
    </source>
</evidence>
<dbReference type="PANTHER" id="PTHR21083:SF0">
    <property type="entry name" value="DYNEIN AXONEMAL ASSEMBLY FACTOR 6"/>
    <property type="match status" value="1"/>
</dbReference>
<dbReference type="GO" id="GO:0005737">
    <property type="term" value="C:cytoplasm"/>
    <property type="evidence" value="ECO:0007669"/>
    <property type="project" value="TreeGrafter"/>
</dbReference>
<dbReference type="STRING" id="246404.A0A507FEN4"/>
<gene>
    <name evidence="2" type="ORF">CcCBS67573_g04043</name>
</gene>
<comment type="caution">
    <text evidence="2">The sequence shown here is derived from an EMBL/GenBank/DDBJ whole genome shotgun (WGS) entry which is preliminary data.</text>
</comment>
<protein>
    <recommendedName>
        <fullName evidence="4">PIH1D1/2/3 CS-like domain-containing protein</fullName>
    </recommendedName>
</protein>
<dbReference type="AlphaFoldDB" id="A0A507FEN4"/>
<evidence type="ECO:0000313" key="2">
    <source>
        <dbReference type="EMBL" id="TPX74683.1"/>
    </source>
</evidence>
<feature type="region of interest" description="Disordered" evidence="1">
    <location>
        <begin position="49"/>
        <end position="83"/>
    </location>
</feature>
<dbReference type="CDD" id="cd00298">
    <property type="entry name" value="ACD_sHsps_p23-like"/>
    <property type="match status" value="1"/>
</dbReference>